<gene>
    <name evidence="1" type="ORF">WOLCODRAFT_73679</name>
</gene>
<evidence type="ECO:0000313" key="2">
    <source>
        <dbReference type="Proteomes" id="UP000218811"/>
    </source>
</evidence>
<evidence type="ECO:0000313" key="1">
    <source>
        <dbReference type="EMBL" id="PCH43242.1"/>
    </source>
</evidence>
<dbReference type="EMBL" id="KB468135">
    <property type="protein sequence ID" value="PCH43242.1"/>
    <property type="molecule type" value="Genomic_DNA"/>
</dbReference>
<reference evidence="1 2" key="1">
    <citation type="journal article" date="2012" name="Science">
        <title>The Paleozoic origin of enzymatic lignin decomposition reconstructed from 31 fungal genomes.</title>
        <authorList>
            <person name="Floudas D."/>
            <person name="Binder M."/>
            <person name="Riley R."/>
            <person name="Barry K."/>
            <person name="Blanchette R.A."/>
            <person name="Henrissat B."/>
            <person name="Martinez A.T."/>
            <person name="Otillar R."/>
            <person name="Spatafora J.W."/>
            <person name="Yadav J.S."/>
            <person name="Aerts A."/>
            <person name="Benoit I."/>
            <person name="Boyd A."/>
            <person name="Carlson A."/>
            <person name="Copeland A."/>
            <person name="Coutinho P.M."/>
            <person name="de Vries R.P."/>
            <person name="Ferreira P."/>
            <person name="Findley K."/>
            <person name="Foster B."/>
            <person name="Gaskell J."/>
            <person name="Glotzer D."/>
            <person name="Gorecki P."/>
            <person name="Heitman J."/>
            <person name="Hesse C."/>
            <person name="Hori C."/>
            <person name="Igarashi K."/>
            <person name="Jurgens J.A."/>
            <person name="Kallen N."/>
            <person name="Kersten P."/>
            <person name="Kohler A."/>
            <person name="Kuees U."/>
            <person name="Kumar T.K.A."/>
            <person name="Kuo A."/>
            <person name="LaButti K."/>
            <person name="Larrondo L.F."/>
            <person name="Lindquist E."/>
            <person name="Ling A."/>
            <person name="Lombard V."/>
            <person name="Lucas S."/>
            <person name="Lundell T."/>
            <person name="Martin R."/>
            <person name="McLaughlin D.J."/>
            <person name="Morgenstern I."/>
            <person name="Morin E."/>
            <person name="Murat C."/>
            <person name="Nagy L.G."/>
            <person name="Nolan M."/>
            <person name="Ohm R.A."/>
            <person name="Patyshakuliyeva A."/>
            <person name="Rokas A."/>
            <person name="Ruiz-Duenas F.J."/>
            <person name="Sabat G."/>
            <person name="Salamov A."/>
            <person name="Samejima M."/>
            <person name="Schmutz J."/>
            <person name="Slot J.C."/>
            <person name="St John F."/>
            <person name="Stenlid J."/>
            <person name="Sun H."/>
            <person name="Sun S."/>
            <person name="Syed K."/>
            <person name="Tsang A."/>
            <person name="Wiebenga A."/>
            <person name="Young D."/>
            <person name="Pisabarro A."/>
            <person name="Eastwood D.C."/>
            <person name="Martin F."/>
            <person name="Cullen D."/>
            <person name="Grigoriev I.V."/>
            <person name="Hibbett D.S."/>
        </authorList>
    </citation>
    <scope>NUCLEOTIDE SEQUENCE [LARGE SCALE GENOMIC DNA]</scope>
    <source>
        <strain evidence="1 2">MD-104</strain>
    </source>
</reference>
<protein>
    <submittedName>
        <fullName evidence="1">Uncharacterized protein</fullName>
    </submittedName>
</protein>
<accession>A0A2H3JM17</accession>
<dbReference type="Proteomes" id="UP000218811">
    <property type="component" value="Unassembled WGS sequence"/>
</dbReference>
<dbReference type="OMA" id="QQENYIC"/>
<name>A0A2H3JM17_WOLCO</name>
<keyword evidence="2" id="KW-1185">Reference proteome</keyword>
<dbReference type="AlphaFoldDB" id="A0A2H3JM17"/>
<dbReference type="OrthoDB" id="3258683at2759"/>
<proteinExistence type="predicted"/>
<organism evidence="1 2">
    <name type="scientific">Wolfiporia cocos (strain MD-104)</name>
    <name type="common">Brown rot fungus</name>
    <dbReference type="NCBI Taxonomy" id="742152"/>
    <lineage>
        <taxon>Eukaryota</taxon>
        <taxon>Fungi</taxon>
        <taxon>Dikarya</taxon>
        <taxon>Basidiomycota</taxon>
        <taxon>Agaricomycotina</taxon>
        <taxon>Agaricomycetes</taxon>
        <taxon>Polyporales</taxon>
        <taxon>Phaeolaceae</taxon>
        <taxon>Wolfiporia</taxon>
    </lineage>
</organism>
<sequence>MWLYTDTTEGNCGLIGLVRSIRQEFSIWKILLVLFHPSWEPSQQENYICQRLMPLKWVDADVLVDEHGELHVTRAILAPAPPRVESRNQNPIEFDETQIWRAYPTCLGPQDVEVAVAFANLTPAFLECLEFSGQVTAVGADISKELVGRRY</sequence>